<feature type="domain" description="EF-hand" evidence="4">
    <location>
        <begin position="77"/>
        <end position="112"/>
    </location>
</feature>
<dbReference type="PROSITE" id="PS00018">
    <property type="entry name" value="EF_HAND_1"/>
    <property type="match status" value="2"/>
</dbReference>
<keyword evidence="3" id="KW-0106">Calcium</keyword>
<dbReference type="SUPFAM" id="SSF47473">
    <property type="entry name" value="EF-hand"/>
    <property type="match status" value="1"/>
</dbReference>
<dbReference type="InterPro" id="IPR002048">
    <property type="entry name" value="EF_hand_dom"/>
</dbReference>
<evidence type="ECO:0000256" key="3">
    <source>
        <dbReference type="ARBA" id="ARBA00022837"/>
    </source>
</evidence>
<dbReference type="InterPro" id="IPR018247">
    <property type="entry name" value="EF_Hand_1_Ca_BS"/>
</dbReference>
<evidence type="ECO:0000256" key="2">
    <source>
        <dbReference type="ARBA" id="ARBA00022737"/>
    </source>
</evidence>
<feature type="domain" description="EF-hand" evidence="4">
    <location>
        <begin position="34"/>
        <end position="69"/>
    </location>
</feature>
<protein>
    <submittedName>
        <fullName evidence="5">SFRICE_000710</fullName>
    </submittedName>
</protein>
<dbReference type="InterPro" id="IPR011992">
    <property type="entry name" value="EF-hand-dom_pair"/>
</dbReference>
<proteinExistence type="predicted"/>
<name>A0A2H1WJD9_SPOFR</name>
<keyword evidence="2" id="KW-0677">Repeat</keyword>
<dbReference type="Gene3D" id="1.10.238.10">
    <property type="entry name" value="EF-hand"/>
    <property type="match status" value="1"/>
</dbReference>
<evidence type="ECO:0000256" key="1">
    <source>
        <dbReference type="ARBA" id="ARBA00022723"/>
    </source>
</evidence>
<dbReference type="AlphaFoldDB" id="A0A2H1WJD9"/>
<keyword evidence="1" id="KW-0479">Metal-binding</keyword>
<dbReference type="GO" id="GO:0005509">
    <property type="term" value="F:calcium ion binding"/>
    <property type="evidence" value="ECO:0007669"/>
    <property type="project" value="InterPro"/>
</dbReference>
<reference evidence="5" key="1">
    <citation type="submission" date="2016-07" db="EMBL/GenBank/DDBJ databases">
        <authorList>
            <person name="Bretaudeau A."/>
        </authorList>
    </citation>
    <scope>NUCLEOTIDE SEQUENCE</scope>
    <source>
        <strain evidence="5">Rice</strain>
        <tissue evidence="5">Whole body</tissue>
    </source>
</reference>
<sequence length="127" mass="14710">MLEVLISGCREDWRLSSIQSPMSEDTNGTPVDEFDCSDMDACYETFDKDGDGKLSLDEFRVICKALFRNDKGHIYPLSEERARHIFQVFDKNGDGFIDKEEFTFCWNHWIKVVSVCLCLLCDLEFTS</sequence>
<dbReference type="Pfam" id="PF13499">
    <property type="entry name" value="EF-hand_7"/>
    <property type="match status" value="1"/>
</dbReference>
<dbReference type="PANTHER" id="PTHR10891">
    <property type="entry name" value="EF-HAND CALCIUM-BINDING DOMAIN CONTAINING PROTEIN"/>
    <property type="match status" value="1"/>
</dbReference>
<dbReference type="InterPro" id="IPR039647">
    <property type="entry name" value="EF_hand_pair_protein_CML-like"/>
</dbReference>
<evidence type="ECO:0000259" key="4">
    <source>
        <dbReference type="PROSITE" id="PS50222"/>
    </source>
</evidence>
<accession>A0A2H1WJD9</accession>
<gene>
    <name evidence="5" type="ORF">SFRICE_000710</name>
</gene>
<dbReference type="SMART" id="SM00054">
    <property type="entry name" value="EFh"/>
    <property type="match status" value="2"/>
</dbReference>
<dbReference type="PROSITE" id="PS50222">
    <property type="entry name" value="EF_HAND_2"/>
    <property type="match status" value="2"/>
</dbReference>
<organism evidence="5">
    <name type="scientific">Spodoptera frugiperda</name>
    <name type="common">Fall armyworm</name>
    <dbReference type="NCBI Taxonomy" id="7108"/>
    <lineage>
        <taxon>Eukaryota</taxon>
        <taxon>Metazoa</taxon>
        <taxon>Ecdysozoa</taxon>
        <taxon>Arthropoda</taxon>
        <taxon>Hexapoda</taxon>
        <taxon>Insecta</taxon>
        <taxon>Pterygota</taxon>
        <taxon>Neoptera</taxon>
        <taxon>Endopterygota</taxon>
        <taxon>Lepidoptera</taxon>
        <taxon>Glossata</taxon>
        <taxon>Ditrysia</taxon>
        <taxon>Noctuoidea</taxon>
        <taxon>Noctuidae</taxon>
        <taxon>Amphipyrinae</taxon>
        <taxon>Spodoptera</taxon>
    </lineage>
</organism>
<evidence type="ECO:0000313" key="5">
    <source>
        <dbReference type="EMBL" id="SOQ53195.1"/>
    </source>
</evidence>
<dbReference type="EMBL" id="ODYU01009057">
    <property type="protein sequence ID" value="SOQ53195.1"/>
    <property type="molecule type" value="Genomic_DNA"/>
</dbReference>
<dbReference type="CDD" id="cd00051">
    <property type="entry name" value="EFh"/>
    <property type="match status" value="1"/>
</dbReference>